<dbReference type="Proteomes" id="UP001060215">
    <property type="component" value="Chromosome 9"/>
</dbReference>
<accession>A0ACC0GP22</accession>
<comment type="caution">
    <text evidence="1">The sequence shown here is derived from an EMBL/GenBank/DDBJ whole genome shotgun (WGS) entry which is preliminary data.</text>
</comment>
<evidence type="ECO:0000313" key="2">
    <source>
        <dbReference type="Proteomes" id="UP001060215"/>
    </source>
</evidence>
<organism evidence="1 2">
    <name type="scientific">Camellia lanceoleosa</name>
    <dbReference type="NCBI Taxonomy" id="1840588"/>
    <lineage>
        <taxon>Eukaryota</taxon>
        <taxon>Viridiplantae</taxon>
        <taxon>Streptophyta</taxon>
        <taxon>Embryophyta</taxon>
        <taxon>Tracheophyta</taxon>
        <taxon>Spermatophyta</taxon>
        <taxon>Magnoliopsida</taxon>
        <taxon>eudicotyledons</taxon>
        <taxon>Gunneridae</taxon>
        <taxon>Pentapetalae</taxon>
        <taxon>asterids</taxon>
        <taxon>Ericales</taxon>
        <taxon>Theaceae</taxon>
        <taxon>Camellia</taxon>
    </lineage>
</organism>
<keyword evidence="2" id="KW-1185">Reference proteome</keyword>
<dbReference type="EMBL" id="CM045766">
    <property type="protein sequence ID" value="KAI8002349.1"/>
    <property type="molecule type" value="Genomic_DNA"/>
</dbReference>
<protein>
    <submittedName>
        <fullName evidence="1">Uncharacterized protein</fullName>
    </submittedName>
</protein>
<name>A0ACC0GP22_9ERIC</name>
<evidence type="ECO:0000313" key="1">
    <source>
        <dbReference type="EMBL" id="KAI8002349.1"/>
    </source>
</evidence>
<proteinExistence type="predicted"/>
<reference evidence="1 2" key="1">
    <citation type="journal article" date="2022" name="Plant J.">
        <title>Chromosome-level genome of Camellia lanceoleosa provides a valuable resource for understanding genome evolution and self-incompatibility.</title>
        <authorList>
            <person name="Gong W."/>
            <person name="Xiao S."/>
            <person name="Wang L."/>
            <person name="Liao Z."/>
            <person name="Chang Y."/>
            <person name="Mo W."/>
            <person name="Hu G."/>
            <person name="Li W."/>
            <person name="Zhao G."/>
            <person name="Zhu H."/>
            <person name="Hu X."/>
            <person name="Ji K."/>
            <person name="Xiang X."/>
            <person name="Song Q."/>
            <person name="Yuan D."/>
            <person name="Jin S."/>
            <person name="Zhang L."/>
        </authorList>
    </citation>
    <scope>NUCLEOTIDE SEQUENCE [LARGE SCALE GENOMIC DNA]</scope>
    <source>
        <strain evidence="1">SQ_2022a</strain>
    </source>
</reference>
<gene>
    <name evidence="1" type="ORF">LOK49_LG08G02280</name>
</gene>
<sequence length="121" mass="12935">MGGGGGNGDGDPLIPLLKLPTIGARMDYPDFVNSNTLIGKHQMGMVFSKISSATLWICLNVSPLRSTTKKERKNGLPSPSRLFPSRSPNSTSIGRIPETVCSSSGGENKTYPPASRISSWR</sequence>